<dbReference type="PANTHER" id="PTHR33641">
    <property type="entry name" value="OS06G0133500 PROTEIN"/>
    <property type="match status" value="1"/>
</dbReference>
<feature type="region of interest" description="Disordered" evidence="1">
    <location>
        <begin position="32"/>
        <end position="51"/>
    </location>
</feature>
<dbReference type="AlphaFoldDB" id="A0AAW1KS45"/>
<evidence type="ECO:0000256" key="1">
    <source>
        <dbReference type="SAM" id="MobiDB-lite"/>
    </source>
</evidence>
<sequence>MMSLFSSFDALCAESTGWKSFNFSTAAAAPAAPSTAAREEHASTTECNKQVQNKVNEEKKAVKKVITRNPRFALEFDGLHCFETILPY</sequence>
<dbReference type="EMBL" id="JBDFQZ010000005">
    <property type="protein sequence ID" value="KAK9724907.1"/>
    <property type="molecule type" value="Genomic_DNA"/>
</dbReference>
<dbReference type="Proteomes" id="UP001443914">
    <property type="component" value="Unassembled WGS sequence"/>
</dbReference>
<reference evidence="2" key="1">
    <citation type="submission" date="2024-03" db="EMBL/GenBank/DDBJ databases">
        <title>WGS assembly of Saponaria officinalis var. Norfolk2.</title>
        <authorList>
            <person name="Jenkins J."/>
            <person name="Shu S."/>
            <person name="Grimwood J."/>
            <person name="Barry K."/>
            <person name="Goodstein D."/>
            <person name="Schmutz J."/>
            <person name="Leebens-Mack J."/>
            <person name="Osbourn A."/>
        </authorList>
    </citation>
    <scope>NUCLEOTIDE SEQUENCE [LARGE SCALE GENOMIC DNA]</scope>
    <source>
        <strain evidence="2">JIC</strain>
    </source>
</reference>
<evidence type="ECO:0000313" key="2">
    <source>
        <dbReference type="EMBL" id="KAK9724907.1"/>
    </source>
</evidence>
<keyword evidence="3" id="KW-1185">Reference proteome</keyword>
<gene>
    <name evidence="2" type="ORF">RND81_05G107400</name>
</gene>
<protein>
    <submittedName>
        <fullName evidence="2">Uncharacterized protein</fullName>
    </submittedName>
</protein>
<evidence type="ECO:0000313" key="3">
    <source>
        <dbReference type="Proteomes" id="UP001443914"/>
    </source>
</evidence>
<organism evidence="2 3">
    <name type="scientific">Saponaria officinalis</name>
    <name type="common">Common soapwort</name>
    <name type="synonym">Lychnis saponaria</name>
    <dbReference type="NCBI Taxonomy" id="3572"/>
    <lineage>
        <taxon>Eukaryota</taxon>
        <taxon>Viridiplantae</taxon>
        <taxon>Streptophyta</taxon>
        <taxon>Embryophyta</taxon>
        <taxon>Tracheophyta</taxon>
        <taxon>Spermatophyta</taxon>
        <taxon>Magnoliopsida</taxon>
        <taxon>eudicotyledons</taxon>
        <taxon>Gunneridae</taxon>
        <taxon>Pentapetalae</taxon>
        <taxon>Caryophyllales</taxon>
        <taxon>Caryophyllaceae</taxon>
        <taxon>Caryophylleae</taxon>
        <taxon>Saponaria</taxon>
    </lineage>
</organism>
<accession>A0AAW1KS45</accession>
<proteinExistence type="predicted"/>
<dbReference type="PANTHER" id="PTHR33641:SF15">
    <property type="entry name" value="AVR9_CF-9 RAPIDLY ELICITED PROTEIN"/>
    <property type="match status" value="1"/>
</dbReference>
<name>A0AAW1KS45_SAPOF</name>
<comment type="caution">
    <text evidence="2">The sequence shown here is derived from an EMBL/GenBank/DDBJ whole genome shotgun (WGS) entry which is preliminary data.</text>
</comment>